<evidence type="ECO:0000256" key="2">
    <source>
        <dbReference type="ARBA" id="ARBA00010989"/>
    </source>
</evidence>
<dbReference type="Gene3D" id="3.30.9.10">
    <property type="entry name" value="D-Amino Acid Oxidase, subunit A, domain 2"/>
    <property type="match status" value="1"/>
</dbReference>
<keyword evidence="3" id="KW-0285">Flavoprotein</keyword>
<dbReference type="AlphaFoldDB" id="A0A0G2F2V4"/>
<protein>
    <submittedName>
        <fullName evidence="7">Putative fructosyl amino acid oxidasesarcosine oxidase</fullName>
    </submittedName>
</protein>
<dbReference type="EMBL" id="LCWF01000010">
    <property type="protein sequence ID" value="KKY28611.1"/>
    <property type="molecule type" value="Genomic_DNA"/>
</dbReference>
<dbReference type="GO" id="GO:0050031">
    <property type="term" value="F:L-pipecolate oxidase activity"/>
    <property type="evidence" value="ECO:0007669"/>
    <property type="project" value="TreeGrafter"/>
</dbReference>
<dbReference type="Proteomes" id="UP000053317">
    <property type="component" value="Unassembled WGS sequence"/>
</dbReference>
<accession>A0A0G2F2V4</accession>
<dbReference type="InterPro" id="IPR036188">
    <property type="entry name" value="FAD/NAD-bd_sf"/>
</dbReference>
<dbReference type="Pfam" id="PF01266">
    <property type="entry name" value="DAO"/>
    <property type="match status" value="1"/>
</dbReference>
<dbReference type="GO" id="GO:0008115">
    <property type="term" value="F:sarcosine oxidase activity"/>
    <property type="evidence" value="ECO:0007669"/>
    <property type="project" value="TreeGrafter"/>
</dbReference>
<comment type="similarity">
    <text evidence="2">Belongs to the MSOX/MTOX family.</text>
</comment>
<proteinExistence type="inferred from homology"/>
<dbReference type="InterPro" id="IPR006076">
    <property type="entry name" value="FAD-dep_OxRdtase"/>
</dbReference>
<dbReference type="PANTHER" id="PTHR10961">
    <property type="entry name" value="PEROXISOMAL SARCOSINE OXIDASE"/>
    <property type="match status" value="1"/>
</dbReference>
<comment type="cofactor">
    <cofactor evidence="1">
        <name>FAD</name>
        <dbReference type="ChEBI" id="CHEBI:57692"/>
    </cofactor>
</comment>
<evidence type="ECO:0000256" key="3">
    <source>
        <dbReference type="ARBA" id="ARBA00022630"/>
    </source>
</evidence>
<dbReference type="PANTHER" id="PTHR10961:SF46">
    <property type="entry name" value="PEROXISOMAL SARCOSINE OXIDASE"/>
    <property type="match status" value="1"/>
</dbReference>
<evidence type="ECO:0000313" key="8">
    <source>
        <dbReference type="Proteomes" id="UP000053317"/>
    </source>
</evidence>
<evidence type="ECO:0000256" key="5">
    <source>
        <dbReference type="ARBA" id="ARBA00023002"/>
    </source>
</evidence>
<dbReference type="InterPro" id="IPR045170">
    <property type="entry name" value="MTOX"/>
</dbReference>
<reference evidence="7 8" key="1">
    <citation type="submission" date="2015-05" db="EMBL/GenBank/DDBJ databases">
        <title>Distinctive expansion of gene families associated with plant cell wall degradation and secondary metabolism in the genomes of grapevine trunk pathogens.</title>
        <authorList>
            <person name="Lawrence D.P."/>
            <person name="Travadon R."/>
            <person name="Rolshausen P.E."/>
            <person name="Baumgartner K."/>
        </authorList>
    </citation>
    <scope>NUCLEOTIDE SEQUENCE [LARGE SCALE GENOMIC DNA]</scope>
    <source>
        <strain evidence="7">UCRPC4</strain>
    </source>
</reference>
<organism evidence="7 8">
    <name type="scientific">Phaeomoniella chlamydospora</name>
    <name type="common">Phaeoacremonium chlamydosporum</name>
    <dbReference type="NCBI Taxonomy" id="158046"/>
    <lineage>
        <taxon>Eukaryota</taxon>
        <taxon>Fungi</taxon>
        <taxon>Dikarya</taxon>
        <taxon>Ascomycota</taxon>
        <taxon>Pezizomycotina</taxon>
        <taxon>Eurotiomycetes</taxon>
        <taxon>Chaetothyriomycetidae</taxon>
        <taxon>Phaeomoniellales</taxon>
        <taxon>Phaeomoniellaceae</taxon>
        <taxon>Phaeomoniella</taxon>
    </lineage>
</organism>
<keyword evidence="8" id="KW-1185">Reference proteome</keyword>
<sequence>MREAQHLWRQNSSLEDDWGAGGRYTESGVVYVADKGARGDGEKYLQSALQNVRKLAEDDPGIGGRNGQEGIKELHSTGEIEDVMGKGALGAGTWGYLNEGSGWANAEKCVDFAVKKLEQEGLPRGRLTILTGQKVKRLIYSDYGKSVKGALLESGDAIEADLTILATGCWTPALVDLRGRAVATGQALGYVDITEEEQSILGDLPVILNENDGTFIIPPRDRLLKIARHGYGYRNPIKIPNPMPGKEGEQIEVSVPVVGEEVPSEGQEVCRQALKNMVHLKPGPADREWAKTRVCWYCDTPSGDFLITPHPAVSNLILATGGSGHGFKFLPVIGEKIVDLISDHLGLSVNTFDPELKHIWRWRNDDELLGKGDMEIECEDGSRGGKRGMIWANEVE</sequence>
<feature type="domain" description="FAD dependent oxidoreductase" evidence="6">
    <location>
        <begin position="2"/>
        <end position="340"/>
    </location>
</feature>
<evidence type="ECO:0000256" key="1">
    <source>
        <dbReference type="ARBA" id="ARBA00001974"/>
    </source>
</evidence>
<dbReference type="GO" id="GO:0004657">
    <property type="term" value="F:proline dehydrogenase activity"/>
    <property type="evidence" value="ECO:0007669"/>
    <property type="project" value="TreeGrafter"/>
</dbReference>
<evidence type="ECO:0000256" key="4">
    <source>
        <dbReference type="ARBA" id="ARBA00022827"/>
    </source>
</evidence>
<dbReference type="Gene3D" id="3.50.50.60">
    <property type="entry name" value="FAD/NAD(P)-binding domain"/>
    <property type="match status" value="1"/>
</dbReference>
<dbReference type="GO" id="GO:0050660">
    <property type="term" value="F:flavin adenine dinucleotide binding"/>
    <property type="evidence" value="ECO:0007669"/>
    <property type="project" value="InterPro"/>
</dbReference>
<reference evidence="7 8" key="2">
    <citation type="submission" date="2015-05" db="EMBL/GenBank/DDBJ databases">
        <authorList>
            <person name="Morales-Cruz A."/>
            <person name="Amrine K.C."/>
            <person name="Cantu D."/>
        </authorList>
    </citation>
    <scope>NUCLEOTIDE SEQUENCE [LARGE SCALE GENOMIC DNA]</scope>
    <source>
        <strain evidence="7">UCRPC4</strain>
    </source>
</reference>
<keyword evidence="4" id="KW-0274">FAD</keyword>
<gene>
    <name evidence="7" type="ORF">UCRPC4_g00416</name>
</gene>
<dbReference type="SUPFAM" id="SSF51905">
    <property type="entry name" value="FAD/NAD(P)-binding domain"/>
    <property type="match status" value="1"/>
</dbReference>
<name>A0A0G2F2V4_PHACM</name>
<evidence type="ECO:0000259" key="6">
    <source>
        <dbReference type="Pfam" id="PF01266"/>
    </source>
</evidence>
<dbReference type="OrthoDB" id="2219495at2759"/>
<comment type="caution">
    <text evidence="7">The sequence shown here is derived from an EMBL/GenBank/DDBJ whole genome shotgun (WGS) entry which is preliminary data.</text>
</comment>
<keyword evidence="5" id="KW-0560">Oxidoreductase</keyword>
<evidence type="ECO:0000313" key="7">
    <source>
        <dbReference type="EMBL" id="KKY28611.1"/>
    </source>
</evidence>